<keyword evidence="4" id="KW-1185">Reference proteome</keyword>
<dbReference type="InterPro" id="IPR045165">
    <property type="entry name" value="Nitrobindin"/>
</dbReference>
<dbReference type="Proteomes" id="UP000266975">
    <property type="component" value="Unassembled WGS sequence"/>
</dbReference>
<dbReference type="AlphaFoldDB" id="A0A3M8K5Z9"/>
<dbReference type="EMBL" id="PTJO01000005">
    <property type="protein sequence ID" value="RNE48657.1"/>
    <property type="molecule type" value="Genomic_DNA"/>
</dbReference>
<dbReference type="PANTHER" id="PTHR15854:SF4">
    <property type="entry name" value="PEROXYNITRITE ISOMERASE THAP4"/>
    <property type="match status" value="1"/>
</dbReference>
<dbReference type="SUPFAM" id="SSF50814">
    <property type="entry name" value="Lipocalins"/>
    <property type="match status" value="1"/>
</dbReference>
<accession>A0A3M8K5Z9</accession>
<gene>
    <name evidence="3" type="ORF">C5L39_07220</name>
</gene>
<evidence type="ECO:0000313" key="4">
    <source>
        <dbReference type="Proteomes" id="UP000266975"/>
    </source>
</evidence>
<protein>
    <recommendedName>
        <fullName evidence="1">Ferric nitrobindin-like protein</fullName>
    </recommendedName>
</protein>
<dbReference type="InterPro" id="IPR014878">
    <property type="entry name" value="THAP4-like_heme-bd"/>
</dbReference>
<evidence type="ECO:0000259" key="2">
    <source>
        <dbReference type="Pfam" id="PF08768"/>
    </source>
</evidence>
<evidence type="ECO:0000313" key="3">
    <source>
        <dbReference type="EMBL" id="RNE48657.1"/>
    </source>
</evidence>
<comment type="caution">
    <text evidence="3">The sequence shown here is derived from an EMBL/GenBank/DDBJ whole genome shotgun (WGS) entry which is preliminary data.</text>
</comment>
<feature type="domain" description="THAP4-like heme-binding" evidence="2">
    <location>
        <begin position="6"/>
        <end position="155"/>
    </location>
</feature>
<reference evidence="3 4" key="1">
    <citation type="submission" date="2018-02" db="EMBL/GenBank/DDBJ databases">
        <title>Corynebacterium alimpuense sp. nov., a marine obligate actinomycete isolated from sediments of Valparaiso bay, Chile.</title>
        <authorList>
            <person name="Claverias F."/>
            <person name="Gonzales-Siles L."/>
            <person name="Salva-Serra F."/>
            <person name="Inganaes E."/>
            <person name="Molin K."/>
            <person name="Cumsille A."/>
            <person name="Undabarrena A."/>
            <person name="Couve E."/>
            <person name="Moore E.R.B."/>
            <person name="Gomila M."/>
            <person name="Camara B."/>
        </authorList>
    </citation>
    <scope>NUCLEOTIDE SEQUENCE [LARGE SCALE GENOMIC DNA]</scope>
    <source>
        <strain evidence="3 4">CCUG 69366</strain>
    </source>
</reference>
<dbReference type="CDD" id="cd07828">
    <property type="entry name" value="lipocalin_heme-bd-THAP4-like"/>
    <property type="match status" value="1"/>
</dbReference>
<proteinExistence type="predicted"/>
<dbReference type="OrthoDB" id="4804006at2"/>
<dbReference type="Pfam" id="PF08768">
    <property type="entry name" value="THAP4_heme-bd"/>
    <property type="match status" value="1"/>
</dbReference>
<name>A0A3M8K5Z9_9CORY</name>
<organism evidence="3 4">
    <name type="scientific">Corynebacterium alimapuense</name>
    <dbReference type="NCBI Taxonomy" id="1576874"/>
    <lineage>
        <taxon>Bacteria</taxon>
        <taxon>Bacillati</taxon>
        <taxon>Actinomycetota</taxon>
        <taxon>Actinomycetes</taxon>
        <taxon>Mycobacteriales</taxon>
        <taxon>Corynebacteriaceae</taxon>
        <taxon>Corynebacterium</taxon>
    </lineage>
</organism>
<evidence type="ECO:0000256" key="1">
    <source>
        <dbReference type="ARBA" id="ARBA00026205"/>
    </source>
</evidence>
<sequence length="159" mass="17389">MELHPNLQPFAFLLGSWAGDGRGFYPTIKDFSYSETVTFTAAAGKPFFRYEQKSRGANGPMHTEVGFLRPVGEGNLELVIAQPTGQTELLAGKAQQGGRVLEFGQSSVVNTATAKHVDTTRRIYTFNDDFSVLSTRFDMGAVGQPLQQHLASELSQQDS</sequence>
<dbReference type="Gene3D" id="2.40.128.20">
    <property type="match status" value="1"/>
</dbReference>
<dbReference type="RefSeq" id="WP_123048239.1">
    <property type="nucleotide sequence ID" value="NZ_PTJO01000005.1"/>
</dbReference>
<dbReference type="PANTHER" id="PTHR15854">
    <property type="entry name" value="THAP4 PROTEIN"/>
    <property type="match status" value="1"/>
</dbReference>
<dbReference type="InterPro" id="IPR012674">
    <property type="entry name" value="Calycin"/>
</dbReference>